<evidence type="ECO:0008006" key="3">
    <source>
        <dbReference type="Google" id="ProtNLM"/>
    </source>
</evidence>
<reference evidence="1 2" key="1">
    <citation type="submission" date="2018-05" db="EMBL/GenBank/DDBJ databases">
        <title>Genome sequences of 3 Listeria phages newly induced from lysogenic isolates of Listeria monocytogenes from food and food processing environment.</title>
        <authorList>
            <person name="Vu H.T.K."/>
            <person name="Stasiewicz M.J."/>
            <person name="Benjakul S."/>
            <person name="Vongkamjan K."/>
        </authorList>
    </citation>
    <scope>NUCLEOTIDE SEQUENCE [LARGE SCALE GENOMIC DNA]</scope>
</reference>
<organism evidence="1 2">
    <name type="scientific">Listeria phage PSU-VKH-LP040</name>
    <dbReference type="NCBI Taxonomy" id="2202247"/>
    <lineage>
        <taxon>Viruses</taxon>
        <taxon>Duplodnaviria</taxon>
        <taxon>Heunggongvirae</taxon>
        <taxon>Uroviricota</taxon>
        <taxon>Caudoviricetes</taxon>
        <taxon>Aquingentivirus</taxon>
        <taxon>Aquingentivirus LP040</taxon>
    </lineage>
</organism>
<dbReference type="Proteomes" id="UP000246714">
    <property type="component" value="Segment"/>
</dbReference>
<evidence type="ECO:0000313" key="1">
    <source>
        <dbReference type="EMBL" id="AWN07941.1"/>
    </source>
</evidence>
<dbReference type="EMBL" id="MH341452">
    <property type="protein sequence ID" value="AWN07941.1"/>
    <property type="molecule type" value="Genomic_DNA"/>
</dbReference>
<sequence>MKTIANEYETLEAIKKAMAMYELKKADKDHVATPRYVVEDIYSLIDIESFKSLWFPFNHYDSLFKLRADELNLKYKATHIFDDVGNDFYTTEPPLNCDLMISNPPFSEQNRIIERSFQLIGENKIKSFALLLPLSTLETEKRANIFEQYSDKLAILIFKKRIKFLGHSTSFNRGCCWVCYNVPALENKRIQWV</sequence>
<accession>A0A2U8UUR4</accession>
<evidence type="ECO:0000313" key="2">
    <source>
        <dbReference type="Proteomes" id="UP000246714"/>
    </source>
</evidence>
<proteinExistence type="predicted"/>
<protein>
    <recommendedName>
        <fullName evidence="3">Sugar-phosphate nucleotidyltransferase</fullName>
    </recommendedName>
</protein>
<name>A0A2U8UUR4_9CAUD</name>
<keyword evidence="2" id="KW-1185">Reference proteome</keyword>